<evidence type="ECO:0000313" key="4">
    <source>
        <dbReference type="EMBL" id="KAG2183421.1"/>
    </source>
</evidence>
<dbReference type="OrthoDB" id="5863171at2759"/>
<evidence type="ECO:0000313" key="5">
    <source>
        <dbReference type="Proteomes" id="UP000654370"/>
    </source>
</evidence>
<dbReference type="AlphaFoldDB" id="A0A8H7Q2D0"/>
<proteinExistence type="predicted"/>
<evidence type="ECO:0000259" key="2">
    <source>
        <dbReference type="Pfam" id="PF07287"/>
    </source>
</evidence>
<comment type="caution">
    <text evidence="4">The sequence shown here is derived from an EMBL/GenBank/DDBJ whole genome shotgun (WGS) entry which is preliminary data.</text>
</comment>
<evidence type="ECO:0000259" key="3">
    <source>
        <dbReference type="Pfam" id="PF14330"/>
    </source>
</evidence>
<dbReference type="EMBL" id="JAEPQZ010000003">
    <property type="protein sequence ID" value="KAG2183421.1"/>
    <property type="molecule type" value="Genomic_DNA"/>
</dbReference>
<dbReference type="Proteomes" id="UP000654370">
    <property type="component" value="Unassembled WGS sequence"/>
</dbReference>
<feature type="domain" description="Acyclic terpene utilisation N-terminal" evidence="2">
    <location>
        <begin position="60"/>
        <end position="215"/>
    </location>
</feature>
<protein>
    <submittedName>
        <fullName evidence="4">Uncharacterized protein</fullName>
    </submittedName>
</protein>
<dbReference type="Pfam" id="PF07287">
    <property type="entry name" value="AtuA"/>
    <property type="match status" value="1"/>
</dbReference>
<organism evidence="4 5">
    <name type="scientific">Mortierella isabellina</name>
    <name type="common">Filamentous fungus</name>
    <name type="synonym">Umbelopsis isabellina</name>
    <dbReference type="NCBI Taxonomy" id="91625"/>
    <lineage>
        <taxon>Eukaryota</taxon>
        <taxon>Fungi</taxon>
        <taxon>Fungi incertae sedis</taxon>
        <taxon>Mucoromycota</taxon>
        <taxon>Mucoromycotina</taxon>
        <taxon>Umbelopsidomycetes</taxon>
        <taxon>Umbelopsidales</taxon>
        <taxon>Umbelopsidaceae</taxon>
        <taxon>Umbelopsis</taxon>
    </lineage>
</organism>
<feature type="domain" description="DUF4387" evidence="3">
    <location>
        <begin position="505"/>
        <end position="601"/>
    </location>
</feature>
<reference evidence="4" key="1">
    <citation type="submission" date="2020-12" db="EMBL/GenBank/DDBJ databases">
        <title>Metabolic potential, ecology and presence of endohyphal bacteria is reflected in genomic diversity of Mucoromycotina.</title>
        <authorList>
            <person name="Muszewska A."/>
            <person name="Okrasinska A."/>
            <person name="Steczkiewicz K."/>
            <person name="Drgas O."/>
            <person name="Orlowska M."/>
            <person name="Perlinska-Lenart U."/>
            <person name="Aleksandrzak-Piekarczyk T."/>
            <person name="Szatraj K."/>
            <person name="Zielenkiewicz U."/>
            <person name="Pilsyk S."/>
            <person name="Malc E."/>
            <person name="Mieczkowski P."/>
            <person name="Kruszewska J.S."/>
            <person name="Biernat P."/>
            <person name="Pawlowska J."/>
        </authorList>
    </citation>
    <scope>NUCLEOTIDE SEQUENCE</scope>
    <source>
        <strain evidence="4">WA0000067209</strain>
    </source>
</reference>
<gene>
    <name evidence="4" type="ORF">INT43_006427</name>
</gene>
<keyword evidence="5" id="KW-1185">Reference proteome</keyword>
<sequence>MVMDQVKIVTPVGMLGYGYSTELLYQGLAEGASAIIVDAGSTDSGPQKLALGESTCPYESYVRDMGPLLDACWHHRVKILISSAGGDGSNEHVDELVDIIRLYSEKQKYKFNVVYIYSEVDKGVVERAFDYGKISPCGAAPSLEKAEISKATKIVAQMGMEPFLAAIEKYPNYDIIIAGRSYDPSPYAAYCYSKGFTNMGNIYHMGKIMECGALCSLPKSKEALATIWQDKFEICALNPSSKCTAHSLAAHTLYEKSRPDLLPGPGGVLDVSSATYQENGCRCFGTGAKFYPSKFYTVKLEGAKPTGYRTVVMGSIRDPILIPQIDVFLQNVKTHVLSQRDEEGCDLIFHIYGQHSDDFIESKETMLKQEIAILAEAKAPSQNLATIIASSARIALLHAPYVNQKATAGNFALPLNPLEIPLGHTSEFNIYHLMEIDDPIALFPNFHKVVGVAETISRIEQIQVQKPPKESNGKPTGKVQEAANNTPKIQSLEDRVPCKNGKVYLHSLAKIIRSKNAGPFEITFDIIFHDEKALNQVKESGQLTAEKLAALYNVNPESVIACMYFEQANAFKFTIPRWAPSGGFGEIDMHASQQHVPLMFVEI</sequence>
<dbReference type="InterPro" id="IPR025496">
    <property type="entry name" value="DUF4387"/>
</dbReference>
<evidence type="ECO:0000256" key="1">
    <source>
        <dbReference type="SAM" id="MobiDB-lite"/>
    </source>
</evidence>
<feature type="region of interest" description="Disordered" evidence="1">
    <location>
        <begin position="463"/>
        <end position="486"/>
    </location>
</feature>
<accession>A0A8H7Q2D0</accession>
<name>A0A8H7Q2D0_MORIS</name>
<dbReference type="InterPro" id="IPR010839">
    <property type="entry name" value="AtuA_N"/>
</dbReference>
<dbReference type="Pfam" id="PF14330">
    <property type="entry name" value="DUF4387"/>
    <property type="match status" value="1"/>
</dbReference>